<feature type="coiled-coil region" evidence="1">
    <location>
        <begin position="204"/>
        <end position="231"/>
    </location>
</feature>
<dbReference type="InterPro" id="IPR036397">
    <property type="entry name" value="RNaseH_sf"/>
</dbReference>
<feature type="domain" description="Integrase catalytic" evidence="2">
    <location>
        <begin position="1"/>
        <end position="130"/>
    </location>
</feature>
<keyword evidence="1" id="KW-0175">Coiled coil</keyword>
<reference evidence="3 4" key="1">
    <citation type="submission" date="2016-10" db="EMBL/GenBank/DDBJ databases">
        <authorList>
            <person name="Varghese N."/>
            <person name="Submissions S."/>
        </authorList>
    </citation>
    <scope>NUCLEOTIDE SEQUENCE [LARGE SCALE GENOMIC DNA]</scope>
    <source>
        <strain evidence="3 4">YR512</strain>
    </source>
</reference>
<dbReference type="PANTHER" id="PTHR35004">
    <property type="entry name" value="TRANSPOSASE RV3428C-RELATED"/>
    <property type="match status" value="1"/>
</dbReference>
<sequence length="263" mass="30305">MMATRDYIDKHGKPVAFYSDKHAVFRVSQAETRRTGMTQFGRALHDLNIDLICANSSQAKGRVERANLTLQDRLVKEMRLENISGIDNANAWLETFISDFNRRFGRPATYPKNLHRTVSESGQELDDIFAWQTLRTLSKSLTFQYDKILYLVEPTEENSRIAGEKIIAFDYPDGTLAFRHGSRILEYQMFDKLECISQGRIVDNKRLGAVLKLAQEKQDELEAAVKRKRSRHMPKRRAQVQEQLRAINPVLADPSLFKSSLKK</sequence>
<gene>
    <name evidence="3" type="ORF">SAMN05518863_102596</name>
</gene>
<evidence type="ECO:0000259" key="2">
    <source>
        <dbReference type="PROSITE" id="PS50994"/>
    </source>
</evidence>
<dbReference type="PANTHER" id="PTHR35004:SF7">
    <property type="entry name" value="INTEGRASE PROTEIN"/>
    <property type="match status" value="1"/>
</dbReference>
<dbReference type="InterPro" id="IPR001584">
    <property type="entry name" value="Integrase_cat-core"/>
</dbReference>
<dbReference type="Gene3D" id="3.30.420.10">
    <property type="entry name" value="Ribonuclease H-like superfamily/Ribonuclease H"/>
    <property type="match status" value="1"/>
</dbReference>
<name>A0A1I3U0I5_9GAMM</name>
<evidence type="ECO:0000256" key="1">
    <source>
        <dbReference type="SAM" id="Coils"/>
    </source>
</evidence>
<evidence type="ECO:0000313" key="4">
    <source>
        <dbReference type="Proteomes" id="UP000198841"/>
    </source>
</evidence>
<dbReference type="PROSITE" id="PS50994">
    <property type="entry name" value="INTEGRASE"/>
    <property type="match status" value="1"/>
</dbReference>
<evidence type="ECO:0000313" key="3">
    <source>
        <dbReference type="EMBL" id="SFJ76233.1"/>
    </source>
</evidence>
<comment type="caution">
    <text evidence="3">The sequence shown here is derived from an EMBL/GenBank/DDBJ whole genome shotgun (WGS) entry which is preliminary data.</text>
</comment>
<dbReference type="InterPro" id="IPR012337">
    <property type="entry name" value="RNaseH-like_sf"/>
</dbReference>
<dbReference type="Proteomes" id="UP000198841">
    <property type="component" value="Unassembled WGS sequence"/>
</dbReference>
<accession>A0A1I3U0I5</accession>
<dbReference type="EMBL" id="FOSD01000002">
    <property type="protein sequence ID" value="SFJ76233.1"/>
    <property type="molecule type" value="Genomic_DNA"/>
</dbReference>
<protein>
    <recommendedName>
        <fullName evidence="2">Integrase catalytic domain-containing protein</fullName>
    </recommendedName>
</protein>
<keyword evidence="4" id="KW-1185">Reference proteome</keyword>
<dbReference type="SUPFAM" id="SSF53098">
    <property type="entry name" value="Ribonuclease H-like"/>
    <property type="match status" value="1"/>
</dbReference>
<proteinExistence type="predicted"/>
<organism evidence="3 4">
    <name type="scientific">Candidatus Pantoea symbiotica</name>
    <dbReference type="NCBI Taxonomy" id="1884370"/>
    <lineage>
        <taxon>Bacteria</taxon>
        <taxon>Pseudomonadati</taxon>
        <taxon>Pseudomonadota</taxon>
        <taxon>Gammaproteobacteria</taxon>
        <taxon>Enterobacterales</taxon>
        <taxon>Erwiniaceae</taxon>
        <taxon>Pantoea</taxon>
    </lineage>
</organism>